<protein>
    <recommendedName>
        <fullName evidence="3">PLD phosphodiesterase domain-containing protein</fullName>
    </recommendedName>
</protein>
<dbReference type="EMBL" id="JAHHIF010000012">
    <property type="protein sequence ID" value="MBW4545095.1"/>
    <property type="molecule type" value="Genomic_DNA"/>
</dbReference>
<accession>A0A951PJK7</accession>
<dbReference type="Proteomes" id="UP000753908">
    <property type="component" value="Unassembled WGS sequence"/>
</dbReference>
<reference evidence="1" key="1">
    <citation type="submission" date="2021-05" db="EMBL/GenBank/DDBJ databases">
        <authorList>
            <person name="Pietrasiak N."/>
            <person name="Ward R."/>
            <person name="Stajich J.E."/>
            <person name="Kurbessoian T."/>
        </authorList>
    </citation>
    <scope>NUCLEOTIDE SEQUENCE</scope>
    <source>
        <strain evidence="1">CPER-KK1</strain>
    </source>
</reference>
<evidence type="ECO:0008006" key="3">
    <source>
        <dbReference type="Google" id="ProtNLM"/>
    </source>
</evidence>
<feature type="non-terminal residue" evidence="1">
    <location>
        <position position="1"/>
    </location>
</feature>
<sequence length="96" mass="10895">RTFVRLFNSTIETTEYFQAFCLVFWYTARRSSVRACDSCVSPVCDHKFAYVGSHNVLSSNTSYLDLASDEVGTLHTSPRNIQKLINCFETQPDLSS</sequence>
<dbReference type="AlphaFoldDB" id="A0A951PJK7"/>
<evidence type="ECO:0000313" key="1">
    <source>
        <dbReference type="EMBL" id="MBW4545095.1"/>
    </source>
</evidence>
<comment type="caution">
    <text evidence="1">The sequence shown here is derived from an EMBL/GenBank/DDBJ whole genome shotgun (WGS) entry which is preliminary data.</text>
</comment>
<organism evidence="1 2">
    <name type="scientific">Symplocastrum torsivum CPER-KK1</name>
    <dbReference type="NCBI Taxonomy" id="450513"/>
    <lineage>
        <taxon>Bacteria</taxon>
        <taxon>Bacillati</taxon>
        <taxon>Cyanobacteriota</taxon>
        <taxon>Cyanophyceae</taxon>
        <taxon>Oscillatoriophycideae</taxon>
        <taxon>Oscillatoriales</taxon>
        <taxon>Microcoleaceae</taxon>
        <taxon>Symplocastrum</taxon>
    </lineage>
</organism>
<proteinExistence type="predicted"/>
<evidence type="ECO:0000313" key="2">
    <source>
        <dbReference type="Proteomes" id="UP000753908"/>
    </source>
</evidence>
<gene>
    <name evidence="1" type="ORF">KME25_11705</name>
</gene>
<reference evidence="1" key="2">
    <citation type="journal article" date="2022" name="Microbiol. Resour. Announc.">
        <title>Metagenome Sequencing to Explore Phylogenomics of Terrestrial Cyanobacteria.</title>
        <authorList>
            <person name="Ward R.D."/>
            <person name="Stajich J.E."/>
            <person name="Johansen J.R."/>
            <person name="Huntemann M."/>
            <person name="Clum A."/>
            <person name="Foster B."/>
            <person name="Foster B."/>
            <person name="Roux S."/>
            <person name="Palaniappan K."/>
            <person name="Varghese N."/>
            <person name="Mukherjee S."/>
            <person name="Reddy T.B.K."/>
            <person name="Daum C."/>
            <person name="Copeland A."/>
            <person name="Chen I.A."/>
            <person name="Ivanova N.N."/>
            <person name="Kyrpides N.C."/>
            <person name="Shapiro N."/>
            <person name="Eloe-Fadrosh E.A."/>
            <person name="Pietrasiak N."/>
        </authorList>
    </citation>
    <scope>NUCLEOTIDE SEQUENCE</scope>
    <source>
        <strain evidence="1">CPER-KK1</strain>
    </source>
</reference>
<name>A0A951PJK7_9CYAN</name>